<dbReference type="AlphaFoldDB" id="A0A0F9GS97"/>
<proteinExistence type="predicted"/>
<name>A0A0F9GS97_9ZZZZ</name>
<sequence length="38" mass="4415">MGKRRRNARMVLANPAGPENFHYCKAHDLLCTPYSIWP</sequence>
<reference evidence="1" key="1">
    <citation type="journal article" date="2015" name="Nature">
        <title>Complex archaea that bridge the gap between prokaryotes and eukaryotes.</title>
        <authorList>
            <person name="Spang A."/>
            <person name="Saw J.H."/>
            <person name="Jorgensen S.L."/>
            <person name="Zaremba-Niedzwiedzka K."/>
            <person name="Martijn J."/>
            <person name="Lind A.E."/>
            <person name="van Eijk R."/>
            <person name="Schleper C."/>
            <person name="Guy L."/>
            <person name="Ettema T.J."/>
        </authorList>
    </citation>
    <scope>NUCLEOTIDE SEQUENCE</scope>
</reference>
<organism evidence="1">
    <name type="scientific">marine sediment metagenome</name>
    <dbReference type="NCBI Taxonomy" id="412755"/>
    <lineage>
        <taxon>unclassified sequences</taxon>
        <taxon>metagenomes</taxon>
        <taxon>ecological metagenomes</taxon>
    </lineage>
</organism>
<evidence type="ECO:0000313" key="1">
    <source>
        <dbReference type="EMBL" id="KKL65997.1"/>
    </source>
</evidence>
<protein>
    <submittedName>
        <fullName evidence="1">Uncharacterized protein</fullName>
    </submittedName>
</protein>
<dbReference type="EMBL" id="LAZR01027349">
    <property type="protein sequence ID" value="KKL65997.1"/>
    <property type="molecule type" value="Genomic_DNA"/>
</dbReference>
<comment type="caution">
    <text evidence="1">The sequence shown here is derived from an EMBL/GenBank/DDBJ whole genome shotgun (WGS) entry which is preliminary data.</text>
</comment>
<feature type="non-terminal residue" evidence="1">
    <location>
        <position position="38"/>
    </location>
</feature>
<accession>A0A0F9GS97</accession>
<gene>
    <name evidence="1" type="ORF">LCGC14_2149430</name>
</gene>